<reference evidence="2" key="1">
    <citation type="submission" date="2021-06" db="EMBL/GenBank/DDBJ databases">
        <authorList>
            <person name="Kallberg Y."/>
            <person name="Tangrot J."/>
            <person name="Rosling A."/>
        </authorList>
    </citation>
    <scope>NUCLEOTIDE SEQUENCE</scope>
    <source>
        <strain evidence="2">CL551</strain>
    </source>
</reference>
<dbReference type="AlphaFoldDB" id="A0A9N9FJQ6"/>
<gene>
    <name evidence="2" type="ORF">AMORRO_LOCUS5154</name>
</gene>
<accession>A0A9N9FJQ6</accession>
<protein>
    <submittedName>
        <fullName evidence="2">14886_t:CDS:1</fullName>
    </submittedName>
</protein>
<evidence type="ECO:0000313" key="2">
    <source>
        <dbReference type="EMBL" id="CAG8541618.1"/>
    </source>
</evidence>
<name>A0A9N9FJQ6_9GLOM</name>
<proteinExistence type="predicted"/>
<feature type="region of interest" description="Disordered" evidence="1">
    <location>
        <begin position="124"/>
        <end position="150"/>
    </location>
</feature>
<evidence type="ECO:0000256" key="1">
    <source>
        <dbReference type="SAM" id="MobiDB-lite"/>
    </source>
</evidence>
<dbReference type="OrthoDB" id="2418550at2759"/>
<dbReference type="Proteomes" id="UP000789342">
    <property type="component" value="Unassembled WGS sequence"/>
</dbReference>
<feature type="compositionally biased region" description="Polar residues" evidence="1">
    <location>
        <begin position="124"/>
        <end position="133"/>
    </location>
</feature>
<evidence type="ECO:0000313" key="3">
    <source>
        <dbReference type="Proteomes" id="UP000789342"/>
    </source>
</evidence>
<dbReference type="EMBL" id="CAJVPV010003021">
    <property type="protein sequence ID" value="CAG8541618.1"/>
    <property type="molecule type" value="Genomic_DNA"/>
</dbReference>
<keyword evidence="3" id="KW-1185">Reference proteome</keyword>
<comment type="caution">
    <text evidence="2">The sequence shown here is derived from an EMBL/GenBank/DDBJ whole genome shotgun (WGS) entry which is preliminary data.</text>
</comment>
<organism evidence="2 3">
    <name type="scientific">Acaulospora morrowiae</name>
    <dbReference type="NCBI Taxonomy" id="94023"/>
    <lineage>
        <taxon>Eukaryota</taxon>
        <taxon>Fungi</taxon>
        <taxon>Fungi incertae sedis</taxon>
        <taxon>Mucoromycota</taxon>
        <taxon>Glomeromycotina</taxon>
        <taxon>Glomeromycetes</taxon>
        <taxon>Diversisporales</taxon>
        <taxon>Acaulosporaceae</taxon>
        <taxon>Acaulospora</taxon>
    </lineage>
</organism>
<sequence length="264" mass="30184">MPPKKQKVHLQKARQKIGYVAQQDCETTDDIDNQLEESDGMDECWVDETLEQQMNDCFSIMLQAVQQPSIYINTECKAFYTGTAKSTIRNKNRQMRLAAQGSAKINSYFYPVIDLTESKNNLEHYQNSNLPDDSSNKKDNSEHHQNSNLVDNLSDEEDYQFLLEDLEHDIKLGISDIRLQYVAQYLRLVASGMLKIESNDLTLQIGPELATNQKLHILVTHDESTFFSNDGRKEFWGPDDEQPLRSKSTGSSLMVSNYLCDTLG</sequence>
<feature type="compositionally biased region" description="Basic and acidic residues" evidence="1">
    <location>
        <begin position="134"/>
        <end position="145"/>
    </location>
</feature>